<protein>
    <submittedName>
        <fullName evidence="1">Uncharacterized protein</fullName>
    </submittedName>
</protein>
<sequence>MAQNLIKNSEIALDLDFRWLPLPCTRGYLRSHKYADYAIKCIERSRDAFLGLLATISLGILLFKRFTPKPDMSSPWIDYLCAHKGLDCAWVEDLARTFVGDFSPQILRQGTFIDVKQFSSFEILREFLKVNIPIWYCWGPTGNKLQPTHWAIIDIHMPPTTHFNEILTYYTKPISTYAHPCHSLVPHWSSQQLLNESWQEFFNRLEIRLQLVRSIEDEASREARLNRERYTLLPFDPDSAHLFGIKVFAWLKFKDGRRVRTQLNGGELRWRWEMYSATSRRYNSFDDEWDLCSEFDEDYDNQASSPHNGDSDNEASFKPVSFEEDFINTQEDYEIALGTFNEVLRSENDIYVPQDISIICYNRYGLKQDPEGQDNSVQVDITKMPIGAALCVLTERGCLINHNLDRYFQAFVLYVLQDIPLPALVSNFSLDGLNKELIINVWDPSTFITCKKTSKGIIYVLSGSHKLKSSRKWFIATYDPLQAFRWSRFQHTTGLLNILGQTLHEGSPSYIIYEKKALNTDIEDLVLDYPYPAYKFLDHIPTRTEYISYLYRRQQFLRSPRGPLALYEGGIIWRLARETLQEDEAVALPEHDESVFSYDKQVLFSITQSEEYATSRLTDKEIDIVCGVYSVNEGGV</sequence>
<dbReference type="AlphaFoldDB" id="A0A0C9VB73"/>
<dbReference type="Proteomes" id="UP000054279">
    <property type="component" value="Unassembled WGS sequence"/>
</dbReference>
<evidence type="ECO:0000313" key="2">
    <source>
        <dbReference type="Proteomes" id="UP000054279"/>
    </source>
</evidence>
<keyword evidence="2" id="KW-1185">Reference proteome</keyword>
<organism evidence="1 2">
    <name type="scientific">Sphaerobolus stellatus (strain SS14)</name>
    <dbReference type="NCBI Taxonomy" id="990650"/>
    <lineage>
        <taxon>Eukaryota</taxon>
        <taxon>Fungi</taxon>
        <taxon>Dikarya</taxon>
        <taxon>Basidiomycota</taxon>
        <taxon>Agaricomycotina</taxon>
        <taxon>Agaricomycetes</taxon>
        <taxon>Phallomycetidae</taxon>
        <taxon>Geastrales</taxon>
        <taxon>Sphaerobolaceae</taxon>
        <taxon>Sphaerobolus</taxon>
    </lineage>
</organism>
<dbReference type="HOGENOM" id="CLU_430317_0_0_1"/>
<reference evidence="1 2" key="1">
    <citation type="submission" date="2014-06" db="EMBL/GenBank/DDBJ databases">
        <title>Evolutionary Origins and Diversification of the Mycorrhizal Mutualists.</title>
        <authorList>
            <consortium name="DOE Joint Genome Institute"/>
            <consortium name="Mycorrhizal Genomics Consortium"/>
            <person name="Kohler A."/>
            <person name="Kuo A."/>
            <person name="Nagy L.G."/>
            <person name="Floudas D."/>
            <person name="Copeland A."/>
            <person name="Barry K.W."/>
            <person name="Cichocki N."/>
            <person name="Veneault-Fourrey C."/>
            <person name="LaButti K."/>
            <person name="Lindquist E.A."/>
            <person name="Lipzen A."/>
            <person name="Lundell T."/>
            <person name="Morin E."/>
            <person name="Murat C."/>
            <person name="Riley R."/>
            <person name="Ohm R."/>
            <person name="Sun H."/>
            <person name="Tunlid A."/>
            <person name="Henrissat B."/>
            <person name="Grigoriev I.V."/>
            <person name="Hibbett D.S."/>
            <person name="Martin F."/>
        </authorList>
    </citation>
    <scope>NUCLEOTIDE SEQUENCE [LARGE SCALE GENOMIC DNA]</scope>
    <source>
        <strain evidence="1 2">SS14</strain>
    </source>
</reference>
<name>A0A0C9VB73_SPHS4</name>
<dbReference type="EMBL" id="KN837196">
    <property type="protein sequence ID" value="KIJ34740.1"/>
    <property type="molecule type" value="Genomic_DNA"/>
</dbReference>
<accession>A0A0C9VB73</accession>
<dbReference type="OrthoDB" id="3270336at2759"/>
<evidence type="ECO:0000313" key="1">
    <source>
        <dbReference type="EMBL" id="KIJ34740.1"/>
    </source>
</evidence>
<proteinExistence type="predicted"/>
<gene>
    <name evidence="1" type="ORF">M422DRAFT_263100</name>
</gene>